<evidence type="ECO:0000259" key="7">
    <source>
        <dbReference type="PROSITE" id="PS50102"/>
    </source>
</evidence>
<reference evidence="8 9" key="1">
    <citation type="submission" date="2016-12" db="EMBL/GenBank/DDBJ databases">
        <title>The genomes of Aspergillus section Nigri reveals drivers in fungal speciation.</title>
        <authorList>
            <consortium name="DOE Joint Genome Institute"/>
            <person name="Vesth T.C."/>
            <person name="Nybo J."/>
            <person name="Theobald S."/>
            <person name="Brandl J."/>
            <person name="Frisvad J.C."/>
            <person name="Nielsen K.F."/>
            <person name="Lyhne E.K."/>
            <person name="Kogle M.E."/>
            <person name="Kuo A."/>
            <person name="Riley R."/>
            <person name="Clum A."/>
            <person name="Nolan M."/>
            <person name="Lipzen A."/>
            <person name="Salamov A."/>
            <person name="Henrissat B."/>
            <person name="Wiebenga A."/>
            <person name="De Vries R.P."/>
            <person name="Grigoriev I.V."/>
            <person name="Mortensen U.H."/>
            <person name="Andersen M.R."/>
            <person name="Baker S.E."/>
        </authorList>
    </citation>
    <scope>NUCLEOTIDE SEQUENCE [LARGE SCALE GENOMIC DNA]</scope>
    <source>
        <strain evidence="8 9">IBT 23096</strain>
    </source>
</reference>
<dbReference type="VEuPathDB" id="FungiDB:P170DRAFT_368274"/>
<dbReference type="GO" id="GO:0000398">
    <property type="term" value="P:mRNA splicing, via spliceosome"/>
    <property type="evidence" value="ECO:0007669"/>
    <property type="project" value="TreeGrafter"/>
</dbReference>
<feature type="domain" description="RRM" evidence="7">
    <location>
        <begin position="102"/>
        <end position="185"/>
    </location>
</feature>
<evidence type="ECO:0000313" key="9">
    <source>
        <dbReference type="Proteomes" id="UP000234275"/>
    </source>
</evidence>
<keyword evidence="2 5" id="KW-0694">RNA-binding</keyword>
<dbReference type="STRING" id="1392250.A0A2I2FUM3"/>
<evidence type="ECO:0000256" key="6">
    <source>
        <dbReference type="SAM" id="MobiDB-lite"/>
    </source>
</evidence>
<evidence type="ECO:0000256" key="2">
    <source>
        <dbReference type="ARBA" id="ARBA00022884"/>
    </source>
</evidence>
<dbReference type="AlphaFoldDB" id="A0A2I2FUM3"/>
<dbReference type="InterPro" id="IPR035979">
    <property type="entry name" value="RBD_domain_sf"/>
</dbReference>
<dbReference type="OrthoDB" id="4207594at2759"/>
<evidence type="ECO:0000256" key="3">
    <source>
        <dbReference type="ARBA" id="ARBA00023242"/>
    </source>
</evidence>
<dbReference type="PROSITE" id="PS50102">
    <property type="entry name" value="RRM"/>
    <property type="match status" value="1"/>
</dbReference>
<proteinExistence type="predicted"/>
<dbReference type="SUPFAM" id="SSF54928">
    <property type="entry name" value="RNA-binding domain, RBD"/>
    <property type="match status" value="1"/>
</dbReference>
<dbReference type="InterPro" id="IPR012677">
    <property type="entry name" value="Nucleotide-bd_a/b_plait_sf"/>
</dbReference>
<dbReference type="GO" id="GO:0005685">
    <property type="term" value="C:U1 snRNP"/>
    <property type="evidence" value="ECO:0007669"/>
    <property type="project" value="TreeGrafter"/>
</dbReference>
<accession>A0A2I2FUM3</accession>
<dbReference type="EMBL" id="MSFO01000009">
    <property type="protein sequence ID" value="PLB44266.1"/>
    <property type="molecule type" value="Genomic_DNA"/>
</dbReference>
<dbReference type="InterPro" id="IPR000504">
    <property type="entry name" value="RRM_dom"/>
</dbReference>
<feature type="compositionally biased region" description="Gly residues" evidence="6">
    <location>
        <begin position="216"/>
        <end position="242"/>
    </location>
</feature>
<dbReference type="PANTHER" id="PTHR13952">
    <property type="entry name" value="U1 SMALL NUCLEAR RIBONUCLEOPROTEIN 70 KD"/>
    <property type="match status" value="1"/>
</dbReference>
<dbReference type="GO" id="GO:0071004">
    <property type="term" value="C:U2-type prespliceosome"/>
    <property type="evidence" value="ECO:0007669"/>
    <property type="project" value="TreeGrafter"/>
</dbReference>
<dbReference type="SMART" id="SM00360">
    <property type="entry name" value="RRM"/>
    <property type="match status" value="1"/>
</dbReference>
<keyword evidence="9" id="KW-1185">Reference proteome</keyword>
<dbReference type="RefSeq" id="XP_024699568.1">
    <property type="nucleotide sequence ID" value="XM_024844850.1"/>
</dbReference>
<dbReference type="GO" id="GO:0030619">
    <property type="term" value="F:U1 snRNA binding"/>
    <property type="evidence" value="ECO:0007669"/>
    <property type="project" value="InterPro"/>
</dbReference>
<evidence type="ECO:0000256" key="5">
    <source>
        <dbReference type="PROSITE-ProRule" id="PRU00176"/>
    </source>
</evidence>
<sequence>MTDKLPPPLLALFQPRPPLRYVTPIDRAPEDVKKSTIGGIAQFLPEAKKFEEEAPYNATDSWLQRKFRQKAEAKERLNKQLTEGIEHFDPSTDGQARGDPFKTLFVARLSYDVKESDLEREFGRFGPIERIRIVKDNVTPKGSKKSHKGYAFIVYEREKDMKAAYKETDGIRIKDRRVLVDVERGRTVKGWKPRRFGGGLGGRGYTKALPSRPIGPGFGAPSGPGGYGGGFRGGFGGRGGRGGFRDRGFGGPRGGVGYQGGRGGFGGQAPPNAPSGPGGGRSGGFGRYDRDRGATGSNREPIRPRDSYGDRDRRDHDRDRDGDRHRDRDRDSYRYRDRDRDRDRGDRYGGREDYGRKRYHEDDAYDDPRAKRRY</sequence>
<dbReference type="GO" id="GO:0003729">
    <property type="term" value="F:mRNA binding"/>
    <property type="evidence" value="ECO:0007669"/>
    <property type="project" value="TreeGrafter"/>
</dbReference>
<dbReference type="InterPro" id="IPR034143">
    <property type="entry name" value="snRNP70_RRM"/>
</dbReference>
<evidence type="ECO:0000256" key="4">
    <source>
        <dbReference type="ARBA" id="ARBA00023274"/>
    </source>
</evidence>
<comment type="subcellular location">
    <subcellularLocation>
        <location evidence="1">Nucleus</location>
    </subcellularLocation>
</comment>
<name>A0A2I2FUM3_9EURO</name>
<dbReference type="InterPro" id="IPR051183">
    <property type="entry name" value="U1_U11-U12_snRNP_70-35kDa"/>
</dbReference>
<feature type="compositionally biased region" description="Gly residues" evidence="6">
    <location>
        <begin position="249"/>
        <end position="267"/>
    </location>
</feature>
<comment type="caution">
    <text evidence="8">The sequence shown here is derived from an EMBL/GenBank/DDBJ whole genome shotgun (WGS) entry which is preliminary data.</text>
</comment>
<dbReference type="FunFam" id="3.30.70.330:FF:000298">
    <property type="entry name" value="U1 small nuclear ribonucleoprotein 70 kDa"/>
    <property type="match status" value="1"/>
</dbReference>
<dbReference type="InterPro" id="IPR022023">
    <property type="entry name" value="U1snRNP70_N"/>
</dbReference>
<organism evidence="8 9">
    <name type="scientific">Aspergillus steynii IBT 23096</name>
    <dbReference type="NCBI Taxonomy" id="1392250"/>
    <lineage>
        <taxon>Eukaryota</taxon>
        <taxon>Fungi</taxon>
        <taxon>Dikarya</taxon>
        <taxon>Ascomycota</taxon>
        <taxon>Pezizomycotina</taxon>
        <taxon>Eurotiomycetes</taxon>
        <taxon>Eurotiomycetidae</taxon>
        <taxon>Eurotiales</taxon>
        <taxon>Aspergillaceae</taxon>
        <taxon>Aspergillus</taxon>
        <taxon>Aspergillus subgen. Circumdati</taxon>
    </lineage>
</organism>
<keyword evidence="4" id="KW-0687">Ribonucleoprotein</keyword>
<dbReference type="CDD" id="cd12236">
    <property type="entry name" value="RRM_snRNP70"/>
    <property type="match status" value="1"/>
</dbReference>
<keyword evidence="3" id="KW-0539">Nucleus</keyword>
<dbReference type="PANTHER" id="PTHR13952:SF5">
    <property type="entry name" value="U1 SMALL NUCLEAR RIBONUCLEOPROTEIN 70 KDA"/>
    <property type="match status" value="1"/>
</dbReference>
<gene>
    <name evidence="8" type="ORF">P170DRAFT_368274</name>
</gene>
<dbReference type="Gene3D" id="3.30.70.330">
    <property type="match status" value="1"/>
</dbReference>
<dbReference type="GeneID" id="36552550"/>
<dbReference type="Pfam" id="PF00076">
    <property type="entry name" value="RRM_1"/>
    <property type="match status" value="1"/>
</dbReference>
<dbReference type="Pfam" id="PF12220">
    <property type="entry name" value="U1snRNP70_N"/>
    <property type="match status" value="1"/>
</dbReference>
<feature type="compositionally biased region" description="Gly residues" evidence="6">
    <location>
        <begin position="276"/>
        <end position="286"/>
    </location>
</feature>
<evidence type="ECO:0000313" key="8">
    <source>
        <dbReference type="EMBL" id="PLB44266.1"/>
    </source>
</evidence>
<dbReference type="GO" id="GO:0071011">
    <property type="term" value="C:precatalytic spliceosome"/>
    <property type="evidence" value="ECO:0007669"/>
    <property type="project" value="TreeGrafter"/>
</dbReference>
<protein>
    <submittedName>
        <fullName evidence="8">RNA-binding domain-containing protein</fullName>
    </submittedName>
</protein>
<feature type="compositionally biased region" description="Basic and acidic residues" evidence="6">
    <location>
        <begin position="300"/>
        <end position="374"/>
    </location>
</feature>
<evidence type="ECO:0000256" key="1">
    <source>
        <dbReference type="ARBA" id="ARBA00004123"/>
    </source>
</evidence>
<feature type="region of interest" description="Disordered" evidence="6">
    <location>
        <begin position="215"/>
        <end position="374"/>
    </location>
</feature>
<dbReference type="Proteomes" id="UP000234275">
    <property type="component" value="Unassembled WGS sequence"/>
</dbReference>